<dbReference type="InterPro" id="IPR035965">
    <property type="entry name" value="PAS-like_dom_sf"/>
</dbReference>
<dbReference type="EC" id="2.7.13.3" evidence="2"/>
<evidence type="ECO:0000313" key="9">
    <source>
        <dbReference type="EMBL" id="GAL91110.1"/>
    </source>
</evidence>
<evidence type="ECO:0000259" key="8">
    <source>
        <dbReference type="PROSITE" id="PS50113"/>
    </source>
</evidence>
<proteinExistence type="predicted"/>
<evidence type="ECO:0000256" key="5">
    <source>
        <dbReference type="ARBA" id="ARBA00022777"/>
    </source>
</evidence>
<keyword evidence="5" id="KW-0418">Kinase</keyword>
<dbReference type="InterPro" id="IPR005467">
    <property type="entry name" value="His_kinase_dom"/>
</dbReference>
<dbReference type="Pfam" id="PF08447">
    <property type="entry name" value="PAS_3"/>
    <property type="match status" value="1"/>
</dbReference>
<accession>A0A098LW35</accession>
<organism evidence="9 10">
    <name type="scientific">Jejuia pallidilutea</name>
    <dbReference type="NCBI Taxonomy" id="504487"/>
    <lineage>
        <taxon>Bacteria</taxon>
        <taxon>Pseudomonadati</taxon>
        <taxon>Bacteroidota</taxon>
        <taxon>Flavobacteriia</taxon>
        <taxon>Flavobacteriales</taxon>
        <taxon>Flavobacteriaceae</taxon>
        <taxon>Jejuia</taxon>
    </lineage>
</organism>
<dbReference type="SUPFAM" id="SSF55785">
    <property type="entry name" value="PYP-like sensor domain (PAS domain)"/>
    <property type="match status" value="1"/>
</dbReference>
<evidence type="ECO:0000256" key="3">
    <source>
        <dbReference type="ARBA" id="ARBA00022553"/>
    </source>
</evidence>
<dbReference type="SUPFAM" id="SSF55874">
    <property type="entry name" value="ATPase domain of HSP90 chaperone/DNA topoisomerase II/histidine kinase"/>
    <property type="match status" value="1"/>
</dbReference>
<gene>
    <name evidence="9" type="ORF">JCM19538_2724</name>
</gene>
<evidence type="ECO:0000259" key="6">
    <source>
        <dbReference type="PROSITE" id="PS50109"/>
    </source>
</evidence>
<feature type="domain" description="Histidine kinase" evidence="6">
    <location>
        <begin position="157"/>
        <end position="370"/>
    </location>
</feature>
<dbReference type="PRINTS" id="PR00344">
    <property type="entry name" value="BCTRLSENSOR"/>
</dbReference>
<dbReference type="Pfam" id="PF02518">
    <property type="entry name" value="HATPase_c"/>
    <property type="match status" value="1"/>
</dbReference>
<keyword evidence="10" id="KW-1185">Reference proteome</keyword>
<dbReference type="PROSITE" id="PS50112">
    <property type="entry name" value="PAS"/>
    <property type="match status" value="1"/>
</dbReference>
<feature type="domain" description="PAS" evidence="7">
    <location>
        <begin position="13"/>
        <end position="83"/>
    </location>
</feature>
<dbReference type="PANTHER" id="PTHR43304:SF1">
    <property type="entry name" value="PAC DOMAIN-CONTAINING PROTEIN"/>
    <property type="match status" value="1"/>
</dbReference>
<evidence type="ECO:0000256" key="1">
    <source>
        <dbReference type="ARBA" id="ARBA00000085"/>
    </source>
</evidence>
<dbReference type="NCBIfam" id="TIGR00229">
    <property type="entry name" value="sensory_box"/>
    <property type="match status" value="1"/>
</dbReference>
<dbReference type="RefSeq" id="WP_045372874.1">
    <property type="nucleotide sequence ID" value="NZ_BBNY01000095.1"/>
</dbReference>
<evidence type="ECO:0000256" key="2">
    <source>
        <dbReference type="ARBA" id="ARBA00012438"/>
    </source>
</evidence>
<dbReference type="InterPro" id="IPR013655">
    <property type="entry name" value="PAS_fold_3"/>
</dbReference>
<keyword evidence="3" id="KW-0597">Phosphoprotein</keyword>
<dbReference type="PANTHER" id="PTHR43304">
    <property type="entry name" value="PHYTOCHROME-LIKE PROTEIN CPH1"/>
    <property type="match status" value="1"/>
</dbReference>
<dbReference type="CDD" id="cd00130">
    <property type="entry name" value="PAS"/>
    <property type="match status" value="1"/>
</dbReference>
<protein>
    <recommendedName>
        <fullName evidence="2">histidine kinase</fullName>
        <ecNumber evidence="2">2.7.13.3</ecNumber>
    </recommendedName>
</protein>
<comment type="catalytic activity">
    <reaction evidence="1">
        <text>ATP + protein L-histidine = ADP + protein N-phospho-L-histidine.</text>
        <dbReference type="EC" id="2.7.13.3"/>
    </reaction>
</comment>
<keyword evidence="4" id="KW-0808">Transferase</keyword>
<dbReference type="InterPro" id="IPR004358">
    <property type="entry name" value="Sig_transdc_His_kin-like_C"/>
</dbReference>
<dbReference type="InterPro" id="IPR003594">
    <property type="entry name" value="HATPase_dom"/>
</dbReference>
<dbReference type="InterPro" id="IPR001610">
    <property type="entry name" value="PAC"/>
</dbReference>
<dbReference type="Gene3D" id="3.30.565.10">
    <property type="entry name" value="Histidine kinase-like ATPase, C-terminal domain"/>
    <property type="match status" value="1"/>
</dbReference>
<dbReference type="InterPro" id="IPR000014">
    <property type="entry name" value="PAS"/>
</dbReference>
<dbReference type="GO" id="GO:0004673">
    <property type="term" value="F:protein histidine kinase activity"/>
    <property type="evidence" value="ECO:0007669"/>
    <property type="project" value="UniProtKB-EC"/>
</dbReference>
<reference evidence="10" key="1">
    <citation type="journal article" date="2014" name="Genome Announc.">
        <title>Draft Genome Sequence of Marine Flavobacterium Jejuia pallidilutea Strain 11shimoA1 and Pigmentation Mutants.</title>
        <authorList>
            <person name="Takatani N."/>
            <person name="Nakanishi M."/>
            <person name="Meirelles P."/>
            <person name="Mino S."/>
            <person name="Suda W."/>
            <person name="Oshima K."/>
            <person name="Hattori M."/>
            <person name="Ohkuma M."/>
            <person name="Hosokawa M."/>
            <person name="Miyashita K."/>
            <person name="Thompson F.L."/>
            <person name="Niwa A."/>
            <person name="Sawabe T."/>
            <person name="Sawabe T."/>
        </authorList>
    </citation>
    <scope>NUCLEOTIDE SEQUENCE [LARGE SCALE GENOMIC DNA]</scope>
    <source>
        <strain evidence="10">JCM 19538</strain>
    </source>
</reference>
<dbReference type="InterPro" id="IPR000700">
    <property type="entry name" value="PAS-assoc_C"/>
</dbReference>
<dbReference type="InterPro" id="IPR036890">
    <property type="entry name" value="HATPase_C_sf"/>
</dbReference>
<dbReference type="EMBL" id="BBNY01000095">
    <property type="protein sequence ID" value="GAL91110.1"/>
    <property type="molecule type" value="Genomic_DNA"/>
</dbReference>
<evidence type="ECO:0000259" key="7">
    <source>
        <dbReference type="PROSITE" id="PS50112"/>
    </source>
</evidence>
<evidence type="ECO:0000256" key="4">
    <source>
        <dbReference type="ARBA" id="ARBA00022679"/>
    </source>
</evidence>
<feature type="domain" description="PAC" evidence="8">
    <location>
        <begin position="87"/>
        <end position="139"/>
    </location>
</feature>
<dbReference type="InterPro" id="IPR052162">
    <property type="entry name" value="Sensor_kinase/Photoreceptor"/>
</dbReference>
<sequence length="386" mass="44225">MKSFFPKDSFPDSYDSLEKIFNNTYNGIAILTLDGDWIKVNNSMCEMLGYTKHELYNMKIENIIFRDDLGVHATKYERLMQGKIDRYRVMQRYFHKDGSIIWFLISVSLISAISGKPTQMIWQFSDITSRKLNQDKLKLMLRVVREQNDRLSSFADIITHNLRSHSGNLSTIKGFLEEEFTWLKENENFLLLSKAIETLEETVSHLTEVAKIKPVDAKQLVTLNLYEYVEKATYNVTAVARNTNTTIINDIDDGIYVKAIPAYLDSIILNFLTNAIKYRSDDRDPQIELTATLDNDFVVFKIADNGMGIDLVKYGDKLFQLYKTFHTNRDSIGLGLFITKNQIESMGGKVEVVSEVGVGSEFSIFFKAAKKNRVTLVDDPVSKTTL</sequence>
<name>A0A098LW35_9FLAO</name>
<dbReference type="SMART" id="SM00387">
    <property type="entry name" value="HATPase_c"/>
    <property type="match status" value="1"/>
</dbReference>
<dbReference type="PROSITE" id="PS50113">
    <property type="entry name" value="PAC"/>
    <property type="match status" value="1"/>
</dbReference>
<evidence type="ECO:0000313" key="10">
    <source>
        <dbReference type="Proteomes" id="UP000030184"/>
    </source>
</evidence>
<dbReference type="PROSITE" id="PS50109">
    <property type="entry name" value="HIS_KIN"/>
    <property type="match status" value="1"/>
</dbReference>
<dbReference type="Gene3D" id="3.30.450.20">
    <property type="entry name" value="PAS domain"/>
    <property type="match status" value="1"/>
</dbReference>
<comment type="caution">
    <text evidence="9">The sequence shown here is derived from an EMBL/GenBank/DDBJ whole genome shotgun (WGS) entry which is preliminary data.</text>
</comment>
<dbReference type="OrthoDB" id="5522855at2"/>
<dbReference type="AlphaFoldDB" id="A0A098LW35"/>
<dbReference type="SMART" id="SM00091">
    <property type="entry name" value="PAS"/>
    <property type="match status" value="1"/>
</dbReference>
<dbReference type="SMART" id="SM00086">
    <property type="entry name" value="PAC"/>
    <property type="match status" value="1"/>
</dbReference>
<dbReference type="Proteomes" id="UP000030184">
    <property type="component" value="Unassembled WGS sequence"/>
</dbReference>